<accession>A0ABP9W6U8</accession>
<dbReference type="InterPro" id="IPR006439">
    <property type="entry name" value="HAD-SF_hydro_IA"/>
</dbReference>
<dbReference type="InterPro" id="IPR036412">
    <property type="entry name" value="HAD-like_sf"/>
</dbReference>
<dbReference type="Proteomes" id="UP001401887">
    <property type="component" value="Unassembled WGS sequence"/>
</dbReference>
<organism evidence="2 3">
    <name type="scientific">Deinococcus carri</name>
    <dbReference type="NCBI Taxonomy" id="1211323"/>
    <lineage>
        <taxon>Bacteria</taxon>
        <taxon>Thermotogati</taxon>
        <taxon>Deinococcota</taxon>
        <taxon>Deinococci</taxon>
        <taxon>Deinococcales</taxon>
        <taxon>Deinococcaceae</taxon>
        <taxon>Deinococcus</taxon>
    </lineage>
</organism>
<dbReference type="PANTHER" id="PTHR43316:SF3">
    <property type="entry name" value="HALOACID DEHALOGENASE, TYPE II (AFU_ORTHOLOGUE AFUA_2G07750)-RELATED"/>
    <property type="match status" value="1"/>
</dbReference>
<keyword evidence="3" id="KW-1185">Reference proteome</keyword>
<keyword evidence="1" id="KW-0378">Hydrolase</keyword>
<gene>
    <name evidence="2" type="primary">gph_3</name>
    <name evidence="2" type="ORF">Dcar01_00909</name>
</gene>
<dbReference type="InterPro" id="IPR051540">
    <property type="entry name" value="S-2-haloacid_dehalogenase"/>
</dbReference>
<dbReference type="Pfam" id="PF00702">
    <property type="entry name" value="Hydrolase"/>
    <property type="match status" value="1"/>
</dbReference>
<sequence>MSLQTSPQPLQGVLFDRDETLAYTDHSVYREAALWTAERFGLDAAAVGQALAAQWQERAFAWWDLRTPEDEDTFWAAYGDELCARMGLDAAHAGELMAAFPYERYMKPVEGAREVLTELRARGLKVGVLSNTLPSIGRTLEALDLADLVDVAVATCTAGVHKPEAGAFQYALERLGLPAGAVLFVDDKPENVEAARALGMVAARIDLGGQAPDAIHDLRAVLRLVEERAGA</sequence>
<dbReference type="EMBL" id="BAABRP010000001">
    <property type="protein sequence ID" value="GAA5512195.1"/>
    <property type="molecule type" value="Genomic_DNA"/>
</dbReference>
<name>A0ABP9W6U8_9DEIO</name>
<dbReference type="RefSeq" id="WP_345461534.1">
    <property type="nucleotide sequence ID" value="NZ_BAABRP010000001.1"/>
</dbReference>
<dbReference type="Gene3D" id="3.40.50.1000">
    <property type="entry name" value="HAD superfamily/HAD-like"/>
    <property type="match status" value="1"/>
</dbReference>
<reference evidence="2 3" key="1">
    <citation type="submission" date="2024-02" db="EMBL/GenBank/DDBJ databases">
        <title>Deinococcus carri NBRC 110142.</title>
        <authorList>
            <person name="Ichikawa N."/>
            <person name="Katano-Makiyama Y."/>
            <person name="Hidaka K."/>
        </authorList>
    </citation>
    <scope>NUCLEOTIDE SEQUENCE [LARGE SCALE GENOMIC DNA]</scope>
    <source>
        <strain evidence="2 3">NBRC 110142</strain>
    </source>
</reference>
<evidence type="ECO:0000313" key="2">
    <source>
        <dbReference type="EMBL" id="GAA5512195.1"/>
    </source>
</evidence>
<dbReference type="SFLD" id="SFLDS00003">
    <property type="entry name" value="Haloacid_Dehalogenase"/>
    <property type="match status" value="1"/>
</dbReference>
<dbReference type="NCBIfam" id="TIGR01509">
    <property type="entry name" value="HAD-SF-IA-v3"/>
    <property type="match status" value="1"/>
</dbReference>
<dbReference type="SFLD" id="SFLDG01129">
    <property type="entry name" value="C1.5:_HAD__Beta-PGM__Phosphata"/>
    <property type="match status" value="1"/>
</dbReference>
<protein>
    <submittedName>
        <fullName evidence="2">Phosphoglycolate phosphatase</fullName>
    </submittedName>
</protein>
<evidence type="ECO:0000313" key="3">
    <source>
        <dbReference type="Proteomes" id="UP001401887"/>
    </source>
</evidence>
<proteinExistence type="predicted"/>
<evidence type="ECO:0000256" key="1">
    <source>
        <dbReference type="ARBA" id="ARBA00022801"/>
    </source>
</evidence>
<dbReference type="SUPFAM" id="SSF56784">
    <property type="entry name" value="HAD-like"/>
    <property type="match status" value="1"/>
</dbReference>
<dbReference type="InterPro" id="IPR023214">
    <property type="entry name" value="HAD_sf"/>
</dbReference>
<comment type="caution">
    <text evidence="2">The sequence shown here is derived from an EMBL/GenBank/DDBJ whole genome shotgun (WGS) entry which is preliminary data.</text>
</comment>
<dbReference type="PRINTS" id="PR00413">
    <property type="entry name" value="HADHALOGNASE"/>
</dbReference>
<dbReference type="PANTHER" id="PTHR43316">
    <property type="entry name" value="HYDROLASE, HALOACID DELAHOGENASE-RELATED"/>
    <property type="match status" value="1"/>
</dbReference>